<evidence type="ECO:0000313" key="1">
    <source>
        <dbReference type="EMBL" id="KAK5577886.1"/>
    </source>
</evidence>
<sequence length="53" mass="6114">MLFKSLISLKNKNIESESSLSFDSNKNSNQSLNLNTYIKSTSSYFTRPNFINF</sequence>
<organism evidence="1 2">
    <name type="scientific">Dictyostelium firmibasis</name>
    <dbReference type="NCBI Taxonomy" id="79012"/>
    <lineage>
        <taxon>Eukaryota</taxon>
        <taxon>Amoebozoa</taxon>
        <taxon>Evosea</taxon>
        <taxon>Eumycetozoa</taxon>
        <taxon>Dictyostelia</taxon>
        <taxon>Dictyosteliales</taxon>
        <taxon>Dictyosteliaceae</taxon>
        <taxon>Dictyostelium</taxon>
    </lineage>
</organism>
<accession>A0AAN7TY33</accession>
<evidence type="ECO:0000313" key="2">
    <source>
        <dbReference type="Proteomes" id="UP001344447"/>
    </source>
</evidence>
<keyword evidence="2" id="KW-1185">Reference proteome</keyword>
<proteinExistence type="predicted"/>
<dbReference type="EMBL" id="JAVFKY010000004">
    <property type="protein sequence ID" value="KAK5577886.1"/>
    <property type="molecule type" value="Genomic_DNA"/>
</dbReference>
<name>A0AAN7TY33_9MYCE</name>
<dbReference type="AlphaFoldDB" id="A0AAN7TY33"/>
<dbReference type="Proteomes" id="UP001344447">
    <property type="component" value="Unassembled WGS sequence"/>
</dbReference>
<gene>
    <name evidence="1" type="ORF">RB653_002834</name>
</gene>
<comment type="caution">
    <text evidence="1">The sequence shown here is derived from an EMBL/GenBank/DDBJ whole genome shotgun (WGS) entry which is preliminary data.</text>
</comment>
<reference evidence="1 2" key="1">
    <citation type="submission" date="2023-11" db="EMBL/GenBank/DDBJ databases">
        <title>Dfirmibasis_genome.</title>
        <authorList>
            <person name="Edelbroek B."/>
            <person name="Kjellin J."/>
            <person name="Jerlstrom-Hultqvist J."/>
            <person name="Soderbom F."/>
        </authorList>
    </citation>
    <scope>NUCLEOTIDE SEQUENCE [LARGE SCALE GENOMIC DNA]</scope>
    <source>
        <strain evidence="1 2">TNS-C-14</strain>
    </source>
</reference>
<protein>
    <submittedName>
        <fullName evidence="1">Uncharacterized protein</fullName>
    </submittedName>
</protein>